<accession>A0A5A7PDW3</accession>
<dbReference type="SUPFAM" id="SSF47459">
    <property type="entry name" value="HLH, helix-loop-helix DNA-binding domain"/>
    <property type="match status" value="1"/>
</dbReference>
<keyword evidence="2" id="KW-0805">Transcription regulation</keyword>
<dbReference type="GO" id="GO:0003677">
    <property type="term" value="F:DNA binding"/>
    <property type="evidence" value="ECO:0007669"/>
    <property type="project" value="UniProtKB-KW"/>
</dbReference>
<feature type="region of interest" description="Disordered" evidence="5">
    <location>
        <begin position="143"/>
        <end position="164"/>
    </location>
</feature>
<dbReference type="InterPro" id="IPR036638">
    <property type="entry name" value="HLH_DNA-bd_sf"/>
</dbReference>
<dbReference type="PANTHER" id="PTHR45959">
    <property type="entry name" value="BHLH TRANSCRIPTION FACTOR"/>
    <property type="match status" value="1"/>
</dbReference>
<gene>
    <name evidence="7" type="ORF">STAS_06711</name>
</gene>
<dbReference type="Proteomes" id="UP000325081">
    <property type="component" value="Unassembled WGS sequence"/>
</dbReference>
<evidence type="ECO:0000313" key="7">
    <source>
        <dbReference type="EMBL" id="GER30758.1"/>
    </source>
</evidence>
<dbReference type="PROSITE" id="PS50888">
    <property type="entry name" value="BHLH"/>
    <property type="match status" value="1"/>
</dbReference>
<comment type="caution">
    <text evidence="7">The sequence shown here is derived from an EMBL/GenBank/DDBJ whole genome shotgun (WGS) entry which is preliminary data.</text>
</comment>
<comment type="subcellular location">
    <subcellularLocation>
        <location evidence="1">Nucleus</location>
    </subcellularLocation>
</comment>
<organism evidence="7 8">
    <name type="scientific">Striga asiatica</name>
    <name type="common">Asiatic witchweed</name>
    <name type="synonym">Buchnera asiatica</name>
    <dbReference type="NCBI Taxonomy" id="4170"/>
    <lineage>
        <taxon>Eukaryota</taxon>
        <taxon>Viridiplantae</taxon>
        <taxon>Streptophyta</taxon>
        <taxon>Embryophyta</taxon>
        <taxon>Tracheophyta</taxon>
        <taxon>Spermatophyta</taxon>
        <taxon>Magnoliopsida</taxon>
        <taxon>eudicotyledons</taxon>
        <taxon>Gunneridae</taxon>
        <taxon>Pentapetalae</taxon>
        <taxon>asterids</taxon>
        <taxon>lamiids</taxon>
        <taxon>Lamiales</taxon>
        <taxon>Orobanchaceae</taxon>
        <taxon>Buchnereae</taxon>
        <taxon>Striga</taxon>
    </lineage>
</organism>
<dbReference type="GO" id="GO:0046983">
    <property type="term" value="F:protein dimerization activity"/>
    <property type="evidence" value="ECO:0007669"/>
    <property type="project" value="InterPro"/>
</dbReference>
<dbReference type="GO" id="GO:0005634">
    <property type="term" value="C:nucleus"/>
    <property type="evidence" value="ECO:0007669"/>
    <property type="project" value="UniProtKB-SubCell"/>
</dbReference>
<name>A0A5A7PDW3_STRAF</name>
<dbReference type="PANTHER" id="PTHR45959:SF2">
    <property type="entry name" value="BHLH TRANSCRIPTION FACTOR"/>
    <property type="match status" value="1"/>
</dbReference>
<evidence type="ECO:0000259" key="6">
    <source>
        <dbReference type="PROSITE" id="PS50888"/>
    </source>
</evidence>
<dbReference type="AlphaFoldDB" id="A0A5A7PDW3"/>
<protein>
    <submittedName>
        <fullName evidence="7">Basic helix-loop-helix (BHLH) DNA-bindingsuperfamily protein</fullName>
    </submittedName>
</protein>
<feature type="domain" description="BHLH" evidence="6">
    <location>
        <begin position="165"/>
        <end position="205"/>
    </location>
</feature>
<sequence>MQNPMFTGPCENLWTDDDFVALLGQDFGNHLSSPRSNSTCCSVLINNSIPSNNLNSNNSFYTSFSLEQQTILQQAPDSYSQFPNMINQGCVINYPADQDSSDAIVLNIGNRNPSQNIQQLQVQLNPEKGSVVGPEIVVAQGSNHEDDVGVKREPAKKKGRIRGPSQSYDHIIAERRRREQLNQLFVALSGLVPGLKKVLILLQIS</sequence>
<keyword evidence="4" id="KW-0539">Nucleus</keyword>
<evidence type="ECO:0000313" key="8">
    <source>
        <dbReference type="Proteomes" id="UP000325081"/>
    </source>
</evidence>
<evidence type="ECO:0000256" key="4">
    <source>
        <dbReference type="ARBA" id="ARBA00023242"/>
    </source>
</evidence>
<dbReference type="Gene3D" id="4.10.280.10">
    <property type="entry name" value="Helix-loop-helix DNA-binding domain"/>
    <property type="match status" value="1"/>
</dbReference>
<reference evidence="8" key="1">
    <citation type="journal article" date="2019" name="Curr. Biol.">
        <title>Genome Sequence of Striga asiatica Provides Insight into the Evolution of Plant Parasitism.</title>
        <authorList>
            <person name="Yoshida S."/>
            <person name="Kim S."/>
            <person name="Wafula E.K."/>
            <person name="Tanskanen J."/>
            <person name="Kim Y.M."/>
            <person name="Honaas L."/>
            <person name="Yang Z."/>
            <person name="Spallek T."/>
            <person name="Conn C.E."/>
            <person name="Ichihashi Y."/>
            <person name="Cheong K."/>
            <person name="Cui S."/>
            <person name="Der J.P."/>
            <person name="Gundlach H."/>
            <person name="Jiao Y."/>
            <person name="Hori C."/>
            <person name="Ishida J.K."/>
            <person name="Kasahara H."/>
            <person name="Kiba T."/>
            <person name="Kim M.S."/>
            <person name="Koo N."/>
            <person name="Laohavisit A."/>
            <person name="Lee Y.H."/>
            <person name="Lumba S."/>
            <person name="McCourt P."/>
            <person name="Mortimer J.C."/>
            <person name="Mutuku J.M."/>
            <person name="Nomura T."/>
            <person name="Sasaki-Sekimoto Y."/>
            <person name="Seto Y."/>
            <person name="Wang Y."/>
            <person name="Wakatake T."/>
            <person name="Sakakibara H."/>
            <person name="Demura T."/>
            <person name="Yamaguchi S."/>
            <person name="Yoneyama K."/>
            <person name="Manabe R.I."/>
            <person name="Nelson D.C."/>
            <person name="Schulman A.H."/>
            <person name="Timko M.P."/>
            <person name="dePamphilis C.W."/>
            <person name="Choi D."/>
            <person name="Shirasu K."/>
        </authorList>
    </citation>
    <scope>NUCLEOTIDE SEQUENCE [LARGE SCALE GENOMIC DNA]</scope>
    <source>
        <strain evidence="8">cv. UVA1</strain>
    </source>
</reference>
<evidence type="ECO:0000256" key="3">
    <source>
        <dbReference type="ARBA" id="ARBA00023163"/>
    </source>
</evidence>
<evidence type="ECO:0000256" key="2">
    <source>
        <dbReference type="ARBA" id="ARBA00023015"/>
    </source>
</evidence>
<dbReference type="EMBL" id="BKCP01004394">
    <property type="protein sequence ID" value="GER30758.1"/>
    <property type="molecule type" value="Genomic_DNA"/>
</dbReference>
<evidence type="ECO:0000256" key="5">
    <source>
        <dbReference type="SAM" id="MobiDB-lite"/>
    </source>
</evidence>
<dbReference type="InterPro" id="IPR011598">
    <property type="entry name" value="bHLH_dom"/>
</dbReference>
<feature type="compositionally biased region" description="Basic and acidic residues" evidence="5">
    <location>
        <begin position="143"/>
        <end position="153"/>
    </location>
</feature>
<keyword evidence="7" id="KW-0238">DNA-binding</keyword>
<proteinExistence type="predicted"/>
<evidence type="ECO:0000256" key="1">
    <source>
        <dbReference type="ARBA" id="ARBA00004123"/>
    </source>
</evidence>
<dbReference type="OrthoDB" id="1749125at2759"/>
<dbReference type="InterPro" id="IPR052610">
    <property type="entry name" value="bHLH_transcription_regulator"/>
</dbReference>
<dbReference type="Pfam" id="PF00010">
    <property type="entry name" value="HLH"/>
    <property type="match status" value="1"/>
</dbReference>
<keyword evidence="8" id="KW-1185">Reference proteome</keyword>
<keyword evidence="3" id="KW-0804">Transcription</keyword>